<dbReference type="InterPro" id="IPR003594">
    <property type="entry name" value="HATPase_dom"/>
</dbReference>
<evidence type="ECO:0000256" key="1">
    <source>
        <dbReference type="ARBA" id="ARBA00000085"/>
    </source>
</evidence>
<keyword evidence="4 14" id="KW-0808">Transferase</keyword>
<dbReference type="SUPFAM" id="SSF55874">
    <property type="entry name" value="ATPase domain of HSP90 chaperone/DNA topoisomerase II/histidine kinase"/>
    <property type="match status" value="1"/>
</dbReference>
<dbReference type="SUPFAM" id="SSF55785">
    <property type="entry name" value="PYP-like sensor domain (PAS domain)"/>
    <property type="match status" value="3"/>
</dbReference>
<sequence>MSDLNGRPANAHPNAHPMRAASSSPSPSPSAADPAPASITATAARANRASGGASMTQAHQAPHHAPRQTSTPRLASVGAHLRRPRCAPPGSTPDSPRKSVSRIATAAAIAVAIFVLDAMTPLDIAVAVLYVVVVLIVAPVCSRRTMLAVCCALMSMTVVAFVMSHGSAYLAAPVGRCVVSLAAIAITGFITLKNIAATDVLREQVTLLDLTSDALVVYDMKRRIRFWNRGAHALYGVPAEAALGRAPHEVVRTAFARPLADMLAELLRTGRWEGELTQTCHDGRELIVASRWTLQRDAHGRPLAVLVTNNDITQRKRMEIEIQQQQQEIRAAIDAIPAMVWVSAPDGRPVFVNERWSELGLPLERIGDNWHTLVHPDDLPQMQRAWRHALATGTSFENESRVRRGDGTYRWLLLRATPLVGDDGRIVRWYGVNADMEEHKRAAEALARSESFLAEAETLSQTGSIGFSVPHFEMFWSKQAYRIFDFPDTAEPSVAGMLARVHPDDLARVSALLAAAAADRREIDAEFRLLMQDGAVKRVHLVAHAIHAGRDASEYRGALMDVTEARNVQDALHRSLAELAHVTRITTLGELSASIAHEVSQPIAAIMTNGDAGMRWLERDEPQLHEVREALGNMLRDARRAGGIVQRIRTLARKSAPNRAPFELNALIEESVMLIQREIGVHAVELDLQLAQGELMIVGDRVQLQQVLINLMMNAIQAMASMVAVAGRPRRLALRSSRTADHEVRVDVEDSGPGIAEADLQQLFQPFFTTRAEGMGMGLSICRSIVESHRGRIRAAAQPGCGATMSFVLPISAQEETAAAVMTERARG</sequence>
<name>A0A6J5CWL8_9BURK</name>
<dbReference type="GO" id="GO:0000155">
    <property type="term" value="F:phosphorelay sensor kinase activity"/>
    <property type="evidence" value="ECO:0007669"/>
    <property type="project" value="InterPro"/>
</dbReference>
<feature type="compositionally biased region" description="Low complexity" evidence="9">
    <location>
        <begin position="20"/>
        <end position="54"/>
    </location>
</feature>
<dbReference type="PANTHER" id="PTHR43304">
    <property type="entry name" value="PHYTOCHROME-LIKE PROTEIN CPH1"/>
    <property type="match status" value="1"/>
</dbReference>
<evidence type="ECO:0000256" key="9">
    <source>
        <dbReference type="SAM" id="MobiDB-lite"/>
    </source>
</evidence>
<dbReference type="Gene3D" id="1.10.287.130">
    <property type="match status" value="1"/>
</dbReference>
<evidence type="ECO:0000259" key="11">
    <source>
        <dbReference type="PROSITE" id="PS50109"/>
    </source>
</evidence>
<dbReference type="EMBL" id="CADIKF010000001">
    <property type="protein sequence ID" value="CAB3746570.1"/>
    <property type="molecule type" value="Genomic_DNA"/>
</dbReference>
<dbReference type="Pfam" id="PF02518">
    <property type="entry name" value="HATPase_c"/>
    <property type="match status" value="1"/>
</dbReference>
<evidence type="ECO:0000256" key="4">
    <source>
        <dbReference type="ARBA" id="ARBA00022679"/>
    </source>
</evidence>
<feature type="domain" description="PAC" evidence="13">
    <location>
        <begin position="270"/>
        <end position="324"/>
    </location>
</feature>
<dbReference type="SUPFAM" id="SSF47384">
    <property type="entry name" value="Homodimeric domain of signal transducing histidine kinase"/>
    <property type="match status" value="1"/>
</dbReference>
<dbReference type="Gene3D" id="3.30.565.10">
    <property type="entry name" value="Histidine kinase-like ATPase, C-terminal domain"/>
    <property type="match status" value="1"/>
</dbReference>
<evidence type="ECO:0000256" key="2">
    <source>
        <dbReference type="ARBA" id="ARBA00012438"/>
    </source>
</evidence>
<evidence type="ECO:0000256" key="10">
    <source>
        <dbReference type="SAM" id="Phobius"/>
    </source>
</evidence>
<feature type="domain" description="PAS" evidence="12">
    <location>
        <begin position="200"/>
        <end position="270"/>
    </location>
</feature>
<evidence type="ECO:0000313" key="14">
    <source>
        <dbReference type="EMBL" id="CAB3746570.1"/>
    </source>
</evidence>
<dbReference type="Pfam" id="PF08448">
    <property type="entry name" value="PAS_4"/>
    <property type="match status" value="1"/>
</dbReference>
<dbReference type="InterPro" id="IPR005467">
    <property type="entry name" value="His_kinase_dom"/>
</dbReference>
<keyword evidence="15" id="KW-1185">Reference proteome</keyword>
<evidence type="ECO:0000313" key="15">
    <source>
        <dbReference type="Proteomes" id="UP000494329"/>
    </source>
</evidence>
<dbReference type="InterPro" id="IPR036097">
    <property type="entry name" value="HisK_dim/P_sf"/>
</dbReference>
<dbReference type="AlphaFoldDB" id="A0A6J5CWL8"/>
<keyword evidence="5" id="KW-0547">Nucleotide-binding</keyword>
<dbReference type="FunFam" id="3.30.565.10:FF:000042">
    <property type="entry name" value="Two-component sensor histidine kinase KdpD"/>
    <property type="match status" value="1"/>
</dbReference>
<accession>A0A6J5CWL8</accession>
<dbReference type="PROSITE" id="PS50109">
    <property type="entry name" value="HIS_KIN"/>
    <property type="match status" value="1"/>
</dbReference>
<evidence type="ECO:0000259" key="13">
    <source>
        <dbReference type="PROSITE" id="PS50113"/>
    </source>
</evidence>
<gene>
    <name evidence="14" type="primary">sasA_3</name>
    <name evidence="14" type="ORF">LMG29739_00217</name>
</gene>
<dbReference type="NCBIfam" id="TIGR00229">
    <property type="entry name" value="sensory_box"/>
    <property type="match status" value="2"/>
</dbReference>
<dbReference type="InterPro" id="IPR013655">
    <property type="entry name" value="PAS_fold_3"/>
</dbReference>
<dbReference type="InterPro" id="IPR013656">
    <property type="entry name" value="PAS_4"/>
</dbReference>
<feature type="domain" description="PAC" evidence="13">
    <location>
        <begin position="396"/>
        <end position="448"/>
    </location>
</feature>
<dbReference type="SMART" id="SM00086">
    <property type="entry name" value="PAC"/>
    <property type="match status" value="3"/>
</dbReference>
<dbReference type="PRINTS" id="PR00344">
    <property type="entry name" value="BCTRLSENSOR"/>
</dbReference>
<keyword evidence="8" id="KW-0902">Two-component regulatory system</keyword>
<dbReference type="GO" id="GO:0042802">
    <property type="term" value="F:identical protein binding"/>
    <property type="evidence" value="ECO:0007669"/>
    <property type="project" value="UniProtKB-ARBA"/>
</dbReference>
<evidence type="ECO:0000256" key="7">
    <source>
        <dbReference type="ARBA" id="ARBA00022840"/>
    </source>
</evidence>
<dbReference type="EC" id="2.7.13.3" evidence="2"/>
<evidence type="ECO:0000256" key="3">
    <source>
        <dbReference type="ARBA" id="ARBA00022553"/>
    </source>
</evidence>
<dbReference type="CDD" id="cd00082">
    <property type="entry name" value="HisKA"/>
    <property type="match status" value="1"/>
</dbReference>
<dbReference type="InterPro" id="IPR000014">
    <property type="entry name" value="PAS"/>
</dbReference>
<dbReference type="PROSITE" id="PS50112">
    <property type="entry name" value="PAS"/>
    <property type="match status" value="1"/>
</dbReference>
<dbReference type="PROSITE" id="PS50113">
    <property type="entry name" value="PAC"/>
    <property type="match status" value="3"/>
</dbReference>
<dbReference type="SMART" id="SM00387">
    <property type="entry name" value="HATPase_c"/>
    <property type="match status" value="1"/>
</dbReference>
<dbReference type="InterPro" id="IPR001610">
    <property type="entry name" value="PAC"/>
</dbReference>
<keyword evidence="10" id="KW-1133">Transmembrane helix</keyword>
<dbReference type="Gene3D" id="3.30.450.20">
    <property type="entry name" value="PAS domain"/>
    <property type="match status" value="3"/>
</dbReference>
<keyword evidence="10" id="KW-0812">Transmembrane</keyword>
<comment type="catalytic activity">
    <reaction evidence="1">
        <text>ATP + protein L-histidine = ADP + protein N-phospho-L-histidine.</text>
        <dbReference type="EC" id="2.7.13.3"/>
    </reaction>
</comment>
<evidence type="ECO:0000256" key="6">
    <source>
        <dbReference type="ARBA" id="ARBA00022777"/>
    </source>
</evidence>
<dbReference type="Pfam" id="PF08447">
    <property type="entry name" value="PAS_3"/>
    <property type="match status" value="2"/>
</dbReference>
<dbReference type="Pfam" id="PF00512">
    <property type="entry name" value="HisKA"/>
    <property type="match status" value="1"/>
</dbReference>
<evidence type="ECO:0000259" key="12">
    <source>
        <dbReference type="PROSITE" id="PS50112"/>
    </source>
</evidence>
<keyword evidence="6 14" id="KW-0418">Kinase</keyword>
<dbReference type="GO" id="GO:0005524">
    <property type="term" value="F:ATP binding"/>
    <property type="evidence" value="ECO:0007669"/>
    <property type="project" value="UniProtKB-KW"/>
</dbReference>
<dbReference type="Proteomes" id="UP000494329">
    <property type="component" value="Unassembled WGS sequence"/>
</dbReference>
<dbReference type="InterPro" id="IPR004358">
    <property type="entry name" value="Sig_transdc_His_kin-like_C"/>
</dbReference>
<keyword evidence="7" id="KW-0067">ATP-binding</keyword>
<dbReference type="SMART" id="SM00091">
    <property type="entry name" value="PAS"/>
    <property type="match status" value="2"/>
</dbReference>
<feature type="domain" description="Histidine kinase" evidence="11">
    <location>
        <begin position="594"/>
        <end position="813"/>
    </location>
</feature>
<dbReference type="InterPro" id="IPR000700">
    <property type="entry name" value="PAS-assoc_C"/>
</dbReference>
<dbReference type="FunFam" id="3.30.450.20:FF:000099">
    <property type="entry name" value="Sensory box sensor histidine kinase"/>
    <property type="match status" value="1"/>
</dbReference>
<dbReference type="InterPro" id="IPR036890">
    <property type="entry name" value="HATPase_C_sf"/>
</dbReference>
<feature type="domain" description="PAC" evidence="13">
    <location>
        <begin position="523"/>
        <end position="574"/>
    </location>
</feature>
<organism evidence="14 15">
    <name type="scientific">Paraburkholderia solisilvae</name>
    <dbReference type="NCBI Taxonomy" id="624376"/>
    <lineage>
        <taxon>Bacteria</taxon>
        <taxon>Pseudomonadati</taxon>
        <taxon>Pseudomonadota</taxon>
        <taxon>Betaproteobacteria</taxon>
        <taxon>Burkholderiales</taxon>
        <taxon>Burkholderiaceae</taxon>
        <taxon>Paraburkholderia</taxon>
    </lineage>
</organism>
<proteinExistence type="predicted"/>
<feature type="transmembrane region" description="Helical" evidence="10">
    <location>
        <begin position="147"/>
        <end position="164"/>
    </location>
</feature>
<evidence type="ECO:0000256" key="5">
    <source>
        <dbReference type="ARBA" id="ARBA00022741"/>
    </source>
</evidence>
<dbReference type="SMART" id="SM00388">
    <property type="entry name" value="HisKA"/>
    <property type="match status" value="1"/>
</dbReference>
<reference evidence="14 15" key="1">
    <citation type="submission" date="2020-04" db="EMBL/GenBank/DDBJ databases">
        <authorList>
            <person name="De Canck E."/>
        </authorList>
    </citation>
    <scope>NUCLEOTIDE SEQUENCE [LARGE SCALE GENOMIC DNA]</scope>
    <source>
        <strain evidence="14 15">LMG 29739</strain>
    </source>
</reference>
<keyword evidence="3" id="KW-0597">Phosphoprotein</keyword>
<dbReference type="PANTHER" id="PTHR43304:SF1">
    <property type="entry name" value="PAC DOMAIN-CONTAINING PROTEIN"/>
    <property type="match status" value="1"/>
</dbReference>
<dbReference type="CDD" id="cd00130">
    <property type="entry name" value="PAS"/>
    <property type="match status" value="2"/>
</dbReference>
<dbReference type="InterPro" id="IPR003661">
    <property type="entry name" value="HisK_dim/P_dom"/>
</dbReference>
<dbReference type="InterPro" id="IPR052162">
    <property type="entry name" value="Sensor_kinase/Photoreceptor"/>
</dbReference>
<keyword evidence="10" id="KW-0472">Membrane</keyword>
<feature type="region of interest" description="Disordered" evidence="9">
    <location>
        <begin position="1"/>
        <end position="71"/>
    </location>
</feature>
<dbReference type="InterPro" id="IPR035965">
    <property type="entry name" value="PAS-like_dom_sf"/>
</dbReference>
<evidence type="ECO:0000256" key="8">
    <source>
        <dbReference type="ARBA" id="ARBA00023012"/>
    </source>
</evidence>
<protein>
    <recommendedName>
        <fullName evidence="2">histidine kinase</fullName>
        <ecNumber evidence="2">2.7.13.3</ecNumber>
    </recommendedName>
</protein>
<feature type="transmembrane region" description="Helical" evidence="10">
    <location>
        <begin position="122"/>
        <end position="140"/>
    </location>
</feature>